<dbReference type="Gene3D" id="3.40.50.300">
    <property type="entry name" value="P-loop containing nucleotide triphosphate hydrolases"/>
    <property type="match status" value="1"/>
</dbReference>
<dbReference type="SUPFAM" id="SSF52540">
    <property type="entry name" value="P-loop containing nucleoside triphosphate hydrolases"/>
    <property type="match status" value="1"/>
</dbReference>
<dbReference type="EMBL" id="JSAN01000032">
    <property type="protein sequence ID" value="KIC73246.1"/>
    <property type="molecule type" value="Genomic_DNA"/>
</dbReference>
<organism evidence="1 2">
    <name type="scientific">Candidatus Protochlamydia amoebophila</name>
    <dbReference type="NCBI Taxonomy" id="362787"/>
    <lineage>
        <taxon>Bacteria</taxon>
        <taxon>Pseudomonadati</taxon>
        <taxon>Chlamydiota</taxon>
        <taxon>Chlamydiia</taxon>
        <taxon>Parachlamydiales</taxon>
        <taxon>Parachlamydiaceae</taxon>
        <taxon>Candidatus Protochlamydia</taxon>
    </lineage>
</organism>
<gene>
    <name evidence="1" type="ORF">DB44_BI00120</name>
</gene>
<keyword evidence="1" id="KW-0808">Transferase</keyword>
<dbReference type="Pfam" id="PF07931">
    <property type="entry name" value="CPT"/>
    <property type="match status" value="1"/>
</dbReference>
<comment type="caution">
    <text evidence="1">The sequence shown here is derived from an EMBL/GenBank/DDBJ whole genome shotgun (WGS) entry which is preliminary data.</text>
</comment>
<evidence type="ECO:0000313" key="2">
    <source>
        <dbReference type="Proteomes" id="UP000031465"/>
    </source>
</evidence>
<dbReference type="AlphaFoldDB" id="A0A0C1JRZ7"/>
<dbReference type="EC" id="2.7.1.-" evidence="1"/>
<name>A0A0C1JRZ7_9BACT</name>
<dbReference type="InterPro" id="IPR027417">
    <property type="entry name" value="P-loop_NTPase"/>
</dbReference>
<proteinExistence type="predicted"/>
<dbReference type="GO" id="GO:0016740">
    <property type="term" value="F:transferase activity"/>
    <property type="evidence" value="ECO:0007669"/>
    <property type="project" value="UniProtKB-KW"/>
</dbReference>
<dbReference type="PATRIC" id="fig|362787.3.peg.581"/>
<protein>
    <submittedName>
        <fullName evidence="1">Chloramphenicol 3-O phosphotransferase</fullName>
        <ecNumber evidence="1">2.7.1.-</ecNumber>
    </submittedName>
</protein>
<accession>A0A0C1JRZ7</accession>
<dbReference type="Proteomes" id="UP000031465">
    <property type="component" value="Unassembled WGS sequence"/>
</dbReference>
<reference evidence="1 2" key="1">
    <citation type="journal article" date="2014" name="Mol. Biol. Evol.">
        <title>Massive expansion of Ubiquitination-related gene families within the Chlamydiae.</title>
        <authorList>
            <person name="Domman D."/>
            <person name="Collingro A."/>
            <person name="Lagkouvardos I."/>
            <person name="Gehre L."/>
            <person name="Weinmaier T."/>
            <person name="Rattei T."/>
            <person name="Subtil A."/>
            <person name="Horn M."/>
        </authorList>
    </citation>
    <scope>NUCLEOTIDE SEQUENCE [LARGE SCALE GENOMIC DNA]</scope>
    <source>
        <strain evidence="1 2">EI2</strain>
    </source>
</reference>
<sequence length="127" mass="14364">MTNESIQIIYLNGPSSSEKTTLAKALQHAFEGPFLHIGIDRIIGWMPEKVNDWTDGEAPIGYSWKKSEDEFDNPIQELQAGPYAQKIGKTFQEVVLALAKMGHRIIIDDVSFGKQQLDEWKGILKDF</sequence>
<evidence type="ECO:0000313" key="1">
    <source>
        <dbReference type="EMBL" id="KIC73246.1"/>
    </source>
</evidence>